<dbReference type="KEGG" id="lfa:LFA_pA0080"/>
<keyword evidence="9" id="KW-0614">Plasmid</keyword>
<reference evidence="10" key="1">
    <citation type="submission" date="2014-09" db="EMBL/GenBank/DDBJ databases">
        <authorList>
            <person name="Gomez-Valero L."/>
        </authorList>
    </citation>
    <scope>NUCLEOTIDE SEQUENCE [LARGE SCALE GENOMIC DNA]</scope>
    <source>
        <strain evidence="10">ATCC700992</strain>
        <plasmid evidence="10">LLAP10_pA</plasmid>
    </source>
</reference>
<proteinExistence type="inferred from homology"/>
<evidence type="ECO:0000259" key="7">
    <source>
        <dbReference type="PROSITE" id="PS51900"/>
    </source>
</evidence>
<evidence type="ECO:0000313" key="10">
    <source>
        <dbReference type="Proteomes" id="UP000032430"/>
    </source>
</evidence>
<dbReference type="PROSITE" id="PS51898">
    <property type="entry name" value="TYR_RECOMBINASE"/>
    <property type="match status" value="1"/>
</dbReference>
<dbReference type="Pfam" id="PF00589">
    <property type="entry name" value="Phage_integrase"/>
    <property type="match status" value="1"/>
</dbReference>
<keyword evidence="3 5" id="KW-0238">DNA-binding</keyword>
<geneLocation type="plasmid" evidence="10">
    <name>LLAP10_pA</name>
</geneLocation>
<comment type="similarity">
    <text evidence="1">Belongs to the 'phage' integrase family.</text>
</comment>
<dbReference type="Gene3D" id="1.10.150.130">
    <property type="match status" value="1"/>
</dbReference>
<dbReference type="GO" id="GO:0015074">
    <property type="term" value="P:DNA integration"/>
    <property type="evidence" value="ECO:0007669"/>
    <property type="project" value="UniProtKB-KW"/>
</dbReference>
<dbReference type="InterPro" id="IPR013762">
    <property type="entry name" value="Integrase-like_cat_sf"/>
</dbReference>
<dbReference type="Proteomes" id="UP000032430">
    <property type="component" value="Plasmid II"/>
</dbReference>
<protein>
    <submittedName>
        <fullName evidence="9">Putative site-specific recombinase</fullName>
    </submittedName>
</protein>
<dbReference type="InterPro" id="IPR002104">
    <property type="entry name" value="Integrase_catalytic"/>
</dbReference>
<dbReference type="EMBL" id="LN614828">
    <property type="protein sequence ID" value="CEG59274.1"/>
    <property type="molecule type" value="Genomic_DNA"/>
</dbReference>
<keyword evidence="2" id="KW-0229">DNA integration</keyword>
<dbReference type="InterPro" id="IPR011010">
    <property type="entry name" value="DNA_brk_join_enz"/>
</dbReference>
<dbReference type="Gene3D" id="1.10.443.10">
    <property type="entry name" value="Intergrase catalytic core"/>
    <property type="match status" value="1"/>
</dbReference>
<feature type="domain" description="Core-binding (CB)" evidence="7">
    <location>
        <begin position="1"/>
        <end position="88"/>
    </location>
</feature>
<dbReference type="GO" id="GO:0006310">
    <property type="term" value="P:DNA recombination"/>
    <property type="evidence" value="ECO:0007669"/>
    <property type="project" value="UniProtKB-KW"/>
</dbReference>
<name>A0A098G9W8_9GAMM</name>
<dbReference type="InterPro" id="IPR044068">
    <property type="entry name" value="CB"/>
</dbReference>
<dbReference type="RefSeq" id="WP_045097791.1">
    <property type="nucleotide sequence ID" value="NZ_LN614828.1"/>
</dbReference>
<dbReference type="GO" id="GO:0003677">
    <property type="term" value="F:DNA binding"/>
    <property type="evidence" value="ECO:0007669"/>
    <property type="project" value="UniProtKB-UniRule"/>
</dbReference>
<dbReference type="PANTHER" id="PTHR30349:SF64">
    <property type="entry name" value="PROPHAGE INTEGRASE INTD-RELATED"/>
    <property type="match status" value="1"/>
</dbReference>
<keyword evidence="4" id="KW-0233">DNA recombination</keyword>
<gene>
    <name evidence="8" type="ORF">LFA_pA0080</name>
    <name evidence="9" type="ORF">LFA_pA0176</name>
</gene>
<accession>A0A098G9W8</accession>
<evidence type="ECO:0000256" key="3">
    <source>
        <dbReference type="ARBA" id="ARBA00023125"/>
    </source>
</evidence>
<dbReference type="SUPFAM" id="SSF56349">
    <property type="entry name" value="DNA breaking-rejoining enzymes"/>
    <property type="match status" value="1"/>
</dbReference>
<dbReference type="PROSITE" id="PS51900">
    <property type="entry name" value="CB"/>
    <property type="match status" value="1"/>
</dbReference>
<dbReference type="KEGG" id="lfa:LFA_pA0176"/>
<dbReference type="InterPro" id="IPR050090">
    <property type="entry name" value="Tyrosine_recombinase_XerCD"/>
</dbReference>
<evidence type="ECO:0000313" key="8">
    <source>
        <dbReference type="EMBL" id="CEG59186.1"/>
    </source>
</evidence>
<dbReference type="InterPro" id="IPR010998">
    <property type="entry name" value="Integrase_recombinase_N"/>
</dbReference>
<reference evidence="9" key="2">
    <citation type="submission" date="2014-09" db="EMBL/GenBank/DDBJ databases">
        <authorList>
            <person name="GOMEZ-VALERO Laura"/>
        </authorList>
    </citation>
    <scope>NUCLEOTIDE SEQUENCE</scope>
    <source>
        <strain evidence="9">LLAP-10</strain>
        <plasmid evidence="9">II</plasmid>
    </source>
</reference>
<feature type="domain" description="Tyr recombinase" evidence="6">
    <location>
        <begin position="108"/>
        <end position="285"/>
    </location>
</feature>
<evidence type="ECO:0000256" key="1">
    <source>
        <dbReference type="ARBA" id="ARBA00008857"/>
    </source>
</evidence>
<dbReference type="EMBL" id="LN614828">
    <property type="protein sequence ID" value="CEG59186.1"/>
    <property type="molecule type" value="Genomic_DNA"/>
</dbReference>
<evidence type="ECO:0000256" key="2">
    <source>
        <dbReference type="ARBA" id="ARBA00022908"/>
    </source>
</evidence>
<evidence type="ECO:0000256" key="5">
    <source>
        <dbReference type="PROSITE-ProRule" id="PRU01248"/>
    </source>
</evidence>
<dbReference type="InterPro" id="IPR004107">
    <property type="entry name" value="Integrase_SAM-like_N"/>
</dbReference>
<dbReference type="AlphaFoldDB" id="A0A098G9W8"/>
<evidence type="ECO:0000259" key="6">
    <source>
        <dbReference type="PROSITE" id="PS51898"/>
    </source>
</evidence>
<dbReference type="OrthoDB" id="9801717at2"/>
<organism evidence="9 10">
    <name type="scientific">Legionella fallonii LLAP-10</name>
    <dbReference type="NCBI Taxonomy" id="1212491"/>
    <lineage>
        <taxon>Bacteria</taxon>
        <taxon>Pseudomonadati</taxon>
        <taxon>Pseudomonadota</taxon>
        <taxon>Gammaproteobacteria</taxon>
        <taxon>Legionellales</taxon>
        <taxon>Legionellaceae</taxon>
        <taxon>Legionella</taxon>
    </lineage>
</organism>
<dbReference type="Pfam" id="PF02899">
    <property type="entry name" value="Phage_int_SAM_1"/>
    <property type="match status" value="1"/>
</dbReference>
<dbReference type="PANTHER" id="PTHR30349">
    <property type="entry name" value="PHAGE INTEGRASE-RELATED"/>
    <property type="match status" value="1"/>
</dbReference>
<keyword evidence="10" id="KW-1185">Reference proteome</keyword>
<dbReference type="CDD" id="cd00397">
    <property type="entry name" value="DNA_BRE_C"/>
    <property type="match status" value="1"/>
</dbReference>
<geneLocation type="plasmid" evidence="9">
    <name>II</name>
</geneLocation>
<sequence>MSKNTYIENYIAYQKSTDKSPATLASYRSDLIQFAIWFESINGVEMKLINITPTDARQYKQHLIDSNLRPPTINRRLLSLKYFLGWGWETKKIKYRFPLPKTVKQSQSMPKWLTRSQQNQLLRHVEQYGNKRDAAIVKILLNTGLRVSELCDMQWAHITMSERKGRLQVNAGKGCKYREIPLNKDVRLALYNLDYTIHAGSDAFVFKGQRGALSPRGVQLMLNRLRIPDELGVISPHHFRHTFCKNLVDAGISLEKVAMLAGHERLDTTKLYCQPSFADLSDAVEKIGELD</sequence>
<evidence type="ECO:0000313" key="9">
    <source>
        <dbReference type="EMBL" id="CEG59274.1"/>
    </source>
</evidence>
<evidence type="ECO:0000256" key="4">
    <source>
        <dbReference type="ARBA" id="ARBA00023172"/>
    </source>
</evidence>
<dbReference type="HOGENOM" id="CLU_027562_9_2_6"/>